<evidence type="ECO:0000313" key="2">
    <source>
        <dbReference type="Proteomes" id="UP000655443"/>
    </source>
</evidence>
<dbReference type="AlphaFoldDB" id="A0A919D5H8"/>
<dbReference type="EMBL" id="BMVG01000021">
    <property type="protein sequence ID" value="GHE09820.1"/>
    <property type="molecule type" value="Genomic_DNA"/>
</dbReference>
<name>A0A919D5H8_9ACTN</name>
<keyword evidence="2" id="KW-1185">Reference proteome</keyword>
<evidence type="ECO:0000313" key="1">
    <source>
        <dbReference type="EMBL" id="GHE09820.1"/>
    </source>
</evidence>
<sequence>MLPHLAPGGADPRVLPLLIFAVTGMGGIGKTALAVEAAHPGACGGLVPGRDAVRGPAGVRR</sequence>
<dbReference type="Gene3D" id="3.40.50.300">
    <property type="entry name" value="P-loop containing nucleotide triphosphate hydrolases"/>
    <property type="match status" value="1"/>
</dbReference>
<reference evidence="1" key="2">
    <citation type="submission" date="2020-09" db="EMBL/GenBank/DDBJ databases">
        <authorList>
            <person name="Sun Q."/>
            <person name="Ohkuma M."/>
        </authorList>
    </citation>
    <scope>NUCLEOTIDE SEQUENCE</scope>
    <source>
        <strain evidence="1">JCM 4714</strain>
    </source>
</reference>
<reference evidence="1" key="1">
    <citation type="journal article" date="2014" name="Int. J. Syst. Evol. Microbiol.">
        <title>Complete genome sequence of Corynebacterium casei LMG S-19264T (=DSM 44701T), isolated from a smear-ripened cheese.</title>
        <authorList>
            <consortium name="US DOE Joint Genome Institute (JGI-PGF)"/>
            <person name="Walter F."/>
            <person name="Albersmeier A."/>
            <person name="Kalinowski J."/>
            <person name="Ruckert C."/>
        </authorList>
    </citation>
    <scope>NUCLEOTIDE SEQUENCE</scope>
    <source>
        <strain evidence="1">JCM 4714</strain>
    </source>
</reference>
<organism evidence="1 2">
    <name type="scientific">Streptomyces alanosinicus</name>
    <dbReference type="NCBI Taxonomy" id="68171"/>
    <lineage>
        <taxon>Bacteria</taxon>
        <taxon>Bacillati</taxon>
        <taxon>Actinomycetota</taxon>
        <taxon>Actinomycetes</taxon>
        <taxon>Kitasatosporales</taxon>
        <taxon>Streptomycetaceae</taxon>
        <taxon>Streptomyces</taxon>
    </lineage>
</organism>
<gene>
    <name evidence="1" type="ORF">GCM10010339_63420</name>
</gene>
<accession>A0A919D5H8</accession>
<protein>
    <submittedName>
        <fullName evidence="1">Uncharacterized protein</fullName>
    </submittedName>
</protein>
<proteinExistence type="predicted"/>
<dbReference type="Proteomes" id="UP000655443">
    <property type="component" value="Unassembled WGS sequence"/>
</dbReference>
<dbReference type="InterPro" id="IPR027417">
    <property type="entry name" value="P-loop_NTPase"/>
</dbReference>
<comment type="caution">
    <text evidence="1">The sequence shown here is derived from an EMBL/GenBank/DDBJ whole genome shotgun (WGS) entry which is preliminary data.</text>
</comment>